<evidence type="ECO:0000313" key="2">
    <source>
        <dbReference type="Proteomes" id="UP001596473"/>
    </source>
</evidence>
<organism evidence="1 2">
    <name type="scientific">Iodobacter arcticus</name>
    <dbReference type="NCBI Taxonomy" id="590593"/>
    <lineage>
        <taxon>Bacteria</taxon>
        <taxon>Pseudomonadati</taxon>
        <taxon>Pseudomonadota</taxon>
        <taxon>Betaproteobacteria</taxon>
        <taxon>Neisseriales</taxon>
        <taxon>Chitinibacteraceae</taxon>
        <taxon>Iodobacter</taxon>
    </lineage>
</organism>
<accession>A0ABW2R3C0</accession>
<protein>
    <recommendedName>
        <fullName evidence="3">Class I SAM-dependent methyltransferase</fullName>
    </recommendedName>
</protein>
<evidence type="ECO:0008006" key="3">
    <source>
        <dbReference type="Google" id="ProtNLM"/>
    </source>
</evidence>
<dbReference type="Gene3D" id="3.40.50.150">
    <property type="entry name" value="Vaccinia Virus protein VP39"/>
    <property type="match status" value="1"/>
</dbReference>
<dbReference type="SUPFAM" id="SSF53335">
    <property type="entry name" value="S-adenosyl-L-methionine-dependent methyltransferases"/>
    <property type="match status" value="1"/>
</dbReference>
<reference evidence="2" key="1">
    <citation type="journal article" date="2019" name="Int. J. Syst. Evol. Microbiol.">
        <title>The Global Catalogue of Microorganisms (GCM) 10K type strain sequencing project: providing services to taxonomists for standard genome sequencing and annotation.</title>
        <authorList>
            <consortium name="The Broad Institute Genomics Platform"/>
            <consortium name="The Broad Institute Genome Sequencing Center for Infectious Disease"/>
            <person name="Wu L."/>
            <person name="Ma J."/>
        </authorList>
    </citation>
    <scope>NUCLEOTIDE SEQUENCE [LARGE SCALE GENOMIC DNA]</scope>
    <source>
        <strain evidence="2">CCUG 62945</strain>
    </source>
</reference>
<gene>
    <name evidence="1" type="ORF">ACFQNF_20360</name>
</gene>
<keyword evidence="2" id="KW-1185">Reference proteome</keyword>
<name>A0ABW2R3C0_9NEIS</name>
<dbReference type="Proteomes" id="UP001596473">
    <property type="component" value="Unassembled WGS sequence"/>
</dbReference>
<evidence type="ECO:0000313" key="1">
    <source>
        <dbReference type="EMBL" id="MFC7422216.1"/>
    </source>
</evidence>
<dbReference type="EMBL" id="JBHTBQ010000046">
    <property type="protein sequence ID" value="MFC7422216.1"/>
    <property type="molecule type" value="Genomic_DNA"/>
</dbReference>
<dbReference type="RefSeq" id="WP_380190159.1">
    <property type="nucleotide sequence ID" value="NZ_JBHTBQ010000046.1"/>
</dbReference>
<comment type="caution">
    <text evidence="1">The sequence shown here is derived from an EMBL/GenBank/DDBJ whole genome shotgun (WGS) entry which is preliminary data.</text>
</comment>
<proteinExistence type="predicted"/>
<dbReference type="InterPro" id="IPR029063">
    <property type="entry name" value="SAM-dependent_MTases_sf"/>
</dbReference>
<sequence length="200" mass="22483">MPTRPAPPNTLAPQPHMPEAESQALTAALQNTQSYLEFGMGGSTVLAAWLGVKQIVSIDSSKEWIEKVASQIAPIQSSSQIELLHAPIGETLEWGFPKDNQLQSQWPDYYSKPWRVAHDPGLVLIDGRFRVPCFLYSLLQLKPGAIILWDDYLDRSEYHHIEQHLTPVAYFGNMAQFLVPSHINTAKILNSLFENLYAVD</sequence>